<keyword evidence="4" id="KW-1185">Reference proteome</keyword>
<feature type="signal peptide" evidence="2">
    <location>
        <begin position="1"/>
        <end position="21"/>
    </location>
</feature>
<protein>
    <submittedName>
        <fullName evidence="3">Uncharacterized protein</fullName>
    </submittedName>
</protein>
<evidence type="ECO:0000256" key="1">
    <source>
        <dbReference type="SAM" id="MobiDB-lite"/>
    </source>
</evidence>
<name>A0A135V9H1_9PEZI</name>
<accession>A0A135V9H1</accession>
<gene>
    <name evidence="3" type="ORF">CSAL01_01730</name>
</gene>
<dbReference type="AlphaFoldDB" id="A0A135V9H1"/>
<comment type="caution">
    <text evidence="3">The sequence shown here is derived from an EMBL/GenBank/DDBJ whole genome shotgun (WGS) entry which is preliminary data.</text>
</comment>
<dbReference type="Proteomes" id="UP000070121">
    <property type="component" value="Unassembled WGS sequence"/>
</dbReference>
<evidence type="ECO:0000313" key="4">
    <source>
        <dbReference type="Proteomes" id="UP000070121"/>
    </source>
</evidence>
<evidence type="ECO:0000256" key="2">
    <source>
        <dbReference type="SAM" id="SignalP"/>
    </source>
</evidence>
<feature type="compositionally biased region" description="Low complexity" evidence="1">
    <location>
        <begin position="82"/>
        <end position="96"/>
    </location>
</feature>
<reference evidence="3 4" key="1">
    <citation type="submission" date="2014-02" db="EMBL/GenBank/DDBJ databases">
        <title>The genome sequence of Colletotrichum salicis CBS 607.94.</title>
        <authorList>
            <person name="Baroncelli R."/>
            <person name="Thon M.R."/>
        </authorList>
    </citation>
    <scope>NUCLEOTIDE SEQUENCE [LARGE SCALE GENOMIC DNA]</scope>
    <source>
        <strain evidence="3 4">CBS 607.94</strain>
    </source>
</reference>
<feature type="region of interest" description="Disordered" evidence="1">
    <location>
        <begin position="63"/>
        <end position="100"/>
    </location>
</feature>
<proteinExistence type="predicted"/>
<keyword evidence="2" id="KW-0732">Signal</keyword>
<dbReference type="EMBL" id="JFFI01000140">
    <property type="protein sequence ID" value="KXH69252.1"/>
    <property type="molecule type" value="Genomic_DNA"/>
</dbReference>
<evidence type="ECO:0000313" key="3">
    <source>
        <dbReference type="EMBL" id="KXH69252.1"/>
    </source>
</evidence>
<organism evidence="3 4">
    <name type="scientific">Colletotrichum salicis</name>
    <dbReference type="NCBI Taxonomy" id="1209931"/>
    <lineage>
        <taxon>Eukaryota</taxon>
        <taxon>Fungi</taxon>
        <taxon>Dikarya</taxon>
        <taxon>Ascomycota</taxon>
        <taxon>Pezizomycotina</taxon>
        <taxon>Sordariomycetes</taxon>
        <taxon>Hypocreomycetidae</taxon>
        <taxon>Glomerellales</taxon>
        <taxon>Glomerellaceae</taxon>
        <taxon>Colletotrichum</taxon>
        <taxon>Colletotrichum acutatum species complex</taxon>
    </lineage>
</organism>
<feature type="chain" id="PRO_5007805865" evidence="2">
    <location>
        <begin position="22"/>
        <end position="230"/>
    </location>
</feature>
<dbReference type="OrthoDB" id="10357957at2759"/>
<sequence>MNLYQLSKLLFLVALIDHGETAPAKADFRAPRLYVVSNFNPYRTTLPIDRTLRAGSFREPVLLTDSGDSYSPKSQELPKEQAANSVTRRSTATSSVGDKINENKSRIRLRTLQSSSGSLHVRSKPGAFPWAGLNPQGTYPWTRTIICMAICERNTYHMRDILKGNGRWQACILKCKSDGSMTDITGEIYESSFKEDFAPLSYYKGYLDYISDQTGVVKPKNWFLEWRPAY</sequence>